<feature type="compositionally biased region" description="Basic and acidic residues" evidence="1">
    <location>
        <begin position="20"/>
        <end position="29"/>
    </location>
</feature>
<gene>
    <name evidence="3" type="ORF">QCA50_016064</name>
    <name evidence="2" type="ORF">QCA50_019848</name>
</gene>
<dbReference type="EMBL" id="JASBNA010000046">
    <property type="protein sequence ID" value="KAK7680756.1"/>
    <property type="molecule type" value="Genomic_DNA"/>
</dbReference>
<feature type="region of interest" description="Disordered" evidence="1">
    <location>
        <begin position="1"/>
        <end position="170"/>
    </location>
</feature>
<evidence type="ECO:0000313" key="4">
    <source>
        <dbReference type="Proteomes" id="UP001385951"/>
    </source>
</evidence>
<comment type="caution">
    <text evidence="3">The sequence shown here is derived from an EMBL/GenBank/DDBJ whole genome shotgun (WGS) entry which is preliminary data.</text>
</comment>
<dbReference type="AlphaFoldDB" id="A0AAW0FJ41"/>
<feature type="compositionally biased region" description="Polar residues" evidence="1">
    <location>
        <begin position="38"/>
        <end position="56"/>
    </location>
</feature>
<proteinExistence type="predicted"/>
<evidence type="ECO:0000256" key="1">
    <source>
        <dbReference type="SAM" id="MobiDB-lite"/>
    </source>
</evidence>
<organism evidence="3 4">
    <name type="scientific">Cerrena zonata</name>
    <dbReference type="NCBI Taxonomy" id="2478898"/>
    <lineage>
        <taxon>Eukaryota</taxon>
        <taxon>Fungi</taxon>
        <taxon>Dikarya</taxon>
        <taxon>Basidiomycota</taxon>
        <taxon>Agaricomycotina</taxon>
        <taxon>Agaricomycetes</taxon>
        <taxon>Polyporales</taxon>
        <taxon>Cerrenaceae</taxon>
        <taxon>Cerrena</taxon>
    </lineage>
</organism>
<evidence type="ECO:0000313" key="2">
    <source>
        <dbReference type="EMBL" id="KAK7677139.1"/>
    </source>
</evidence>
<dbReference type="EMBL" id="JASBNA010000094">
    <property type="protein sequence ID" value="KAK7677139.1"/>
    <property type="molecule type" value="Genomic_DNA"/>
</dbReference>
<feature type="compositionally biased region" description="Basic and acidic residues" evidence="1">
    <location>
        <begin position="114"/>
        <end position="130"/>
    </location>
</feature>
<keyword evidence="4" id="KW-1185">Reference proteome</keyword>
<dbReference type="Proteomes" id="UP001385951">
    <property type="component" value="Unassembled WGS sequence"/>
</dbReference>
<feature type="compositionally biased region" description="Basic and acidic residues" evidence="1">
    <location>
        <begin position="142"/>
        <end position="156"/>
    </location>
</feature>
<evidence type="ECO:0000313" key="3">
    <source>
        <dbReference type="EMBL" id="KAK7680756.1"/>
    </source>
</evidence>
<feature type="compositionally biased region" description="Low complexity" evidence="1">
    <location>
        <begin position="157"/>
        <end position="170"/>
    </location>
</feature>
<reference evidence="3 4" key="1">
    <citation type="submission" date="2022-09" db="EMBL/GenBank/DDBJ databases">
        <authorList>
            <person name="Palmer J.M."/>
        </authorList>
    </citation>
    <scope>NUCLEOTIDE SEQUENCE [LARGE SCALE GENOMIC DNA]</scope>
    <source>
        <strain evidence="3 4">DSM 7382</strain>
    </source>
</reference>
<sequence>MSSDQSTYPGPNEFTLQPPPEHHVHRDSEILPGFKGSSGPTHNYDASVTNDEQTWRPNGEKAFGAGSDTNAIMSGGQHRADPDSIQQREGKNPFADNRPMDVQPINQGGVAIGGRDDVPEGHAKFTDKMVGKTQKVAGKMMGKPELHEKGELREAGGKAAALGAAQAPHD</sequence>
<feature type="compositionally biased region" description="Basic and acidic residues" evidence="1">
    <location>
        <begin position="78"/>
        <end position="91"/>
    </location>
</feature>
<accession>A0AAW0FJ41</accession>
<protein>
    <submittedName>
        <fullName evidence="3">Uncharacterized protein</fullName>
    </submittedName>
</protein>
<name>A0AAW0FJ41_9APHY</name>